<dbReference type="EMBL" id="BMWE01000002">
    <property type="protein sequence ID" value="GGY08653.1"/>
    <property type="molecule type" value="Genomic_DNA"/>
</dbReference>
<reference evidence="6" key="1">
    <citation type="journal article" date="2019" name="Int. J. Syst. Evol. Microbiol.">
        <title>The Global Catalogue of Microorganisms (GCM) 10K type strain sequencing project: providing services to taxonomists for standard genome sequencing and annotation.</title>
        <authorList>
            <consortium name="The Broad Institute Genomics Platform"/>
            <consortium name="The Broad Institute Genome Sequencing Center for Infectious Disease"/>
            <person name="Wu L."/>
            <person name="Ma J."/>
        </authorList>
    </citation>
    <scope>NUCLEOTIDE SEQUENCE [LARGE SCALE GENOMIC DNA]</scope>
    <source>
        <strain evidence="6">JCM 4957</strain>
    </source>
</reference>
<evidence type="ECO:0000256" key="4">
    <source>
        <dbReference type="ARBA" id="ARBA00023033"/>
    </source>
</evidence>
<keyword evidence="2" id="KW-0288">FMN</keyword>
<gene>
    <name evidence="5" type="ORF">GCM10010384_11800</name>
</gene>
<keyword evidence="4" id="KW-0503">Monooxygenase</keyword>
<evidence type="ECO:0000256" key="3">
    <source>
        <dbReference type="ARBA" id="ARBA00023002"/>
    </source>
</evidence>
<evidence type="ECO:0000256" key="2">
    <source>
        <dbReference type="ARBA" id="ARBA00022643"/>
    </source>
</evidence>
<comment type="caution">
    <text evidence="5">The sequence shown here is derived from an EMBL/GenBank/DDBJ whole genome shotgun (WGS) entry which is preliminary data.</text>
</comment>
<keyword evidence="1" id="KW-0285">Flavoprotein</keyword>
<name>A0ABQ2ZC74_9ACTN</name>
<dbReference type="PANTHER" id="PTHR30011">
    <property type="entry name" value="ALKANESULFONATE MONOOXYGENASE-RELATED"/>
    <property type="match status" value="1"/>
</dbReference>
<dbReference type="InterPro" id="IPR036661">
    <property type="entry name" value="Luciferase-like_sf"/>
</dbReference>
<dbReference type="SUPFAM" id="SSF51679">
    <property type="entry name" value="Bacterial luciferase-like"/>
    <property type="match status" value="1"/>
</dbReference>
<accession>A0ABQ2ZC74</accession>
<dbReference type="Gene3D" id="3.20.20.30">
    <property type="entry name" value="Luciferase-like domain"/>
    <property type="match status" value="1"/>
</dbReference>
<dbReference type="Proteomes" id="UP000653308">
    <property type="component" value="Unassembled WGS sequence"/>
</dbReference>
<dbReference type="PANTHER" id="PTHR30011:SF16">
    <property type="entry name" value="C2H2 FINGER DOMAIN TRANSCRIPTION FACTOR (EUROFUNG)-RELATED"/>
    <property type="match status" value="1"/>
</dbReference>
<protein>
    <submittedName>
        <fullName evidence="5">Uncharacterized protein</fullName>
    </submittedName>
</protein>
<organism evidence="5 6">
    <name type="scientific">Streptomyces djakartensis</name>
    <dbReference type="NCBI Taxonomy" id="68193"/>
    <lineage>
        <taxon>Bacteria</taxon>
        <taxon>Bacillati</taxon>
        <taxon>Actinomycetota</taxon>
        <taxon>Actinomycetes</taxon>
        <taxon>Kitasatosporales</taxon>
        <taxon>Streptomycetaceae</taxon>
        <taxon>Streptomyces</taxon>
    </lineage>
</organism>
<keyword evidence="3" id="KW-0560">Oxidoreductase</keyword>
<proteinExistence type="predicted"/>
<evidence type="ECO:0000256" key="1">
    <source>
        <dbReference type="ARBA" id="ARBA00022630"/>
    </source>
</evidence>
<evidence type="ECO:0000313" key="6">
    <source>
        <dbReference type="Proteomes" id="UP000653308"/>
    </source>
</evidence>
<sequence>MPCSCCTVQLSVLGVPSPAVTPTNLLLWFTEGAADGFNIMPPHLPGGLEDFVDHVVPILRRRGLFRTEYTGRTLRENHGLARPANRLAATAAGEDVAV</sequence>
<keyword evidence="6" id="KW-1185">Reference proteome</keyword>
<evidence type="ECO:0000313" key="5">
    <source>
        <dbReference type="EMBL" id="GGY08653.1"/>
    </source>
</evidence>
<dbReference type="InterPro" id="IPR051260">
    <property type="entry name" value="Diverse_substr_monoxygenases"/>
</dbReference>